<gene>
    <name evidence="1" type="ORF">A6J39_010440</name>
</gene>
<name>A0AAX0WXF1_9GAMM</name>
<dbReference type="AlphaFoldDB" id="A0AAX0WXF1"/>
<accession>A0AAX0WXF1</accession>
<keyword evidence="2" id="KW-1185">Reference proteome</keyword>
<proteinExistence type="predicted"/>
<sequence>MRKIFNLKQSSKTKLGACYGYSFFWAKGNLALPENAEETEKEIPLTEDIVYAQWSQFIPSAKSGWIPGMYLDWNEDEITKDIKTMLVNNGDAVILKYFGLICGHALSIKKIDEGIYHYFDCNDGIYEFKDEEFPEIIQKITRGKYSKFFYGLGLEKVSAHADFEPSIIKNIFAAALLLCGKLFTTPAGVSRLLFTMFEFLSEQCDKLVKSMSDFISTKHDNDTRETVAP</sequence>
<dbReference type="EMBL" id="NBTX02000004">
    <property type="protein sequence ID" value="PNL61594.1"/>
    <property type="molecule type" value="Genomic_DNA"/>
</dbReference>
<dbReference type="GeneID" id="98066093"/>
<dbReference type="Proteomes" id="UP000192511">
    <property type="component" value="Unassembled WGS sequence"/>
</dbReference>
<organism evidence="1 2">
    <name type="scientific">Legionella anisa</name>
    <dbReference type="NCBI Taxonomy" id="28082"/>
    <lineage>
        <taxon>Bacteria</taxon>
        <taxon>Pseudomonadati</taxon>
        <taxon>Pseudomonadota</taxon>
        <taxon>Gammaproteobacteria</taxon>
        <taxon>Legionellales</taxon>
        <taxon>Legionellaceae</taxon>
        <taxon>Legionella</taxon>
    </lineage>
</organism>
<comment type="caution">
    <text evidence="1">The sequence shown here is derived from an EMBL/GenBank/DDBJ whole genome shotgun (WGS) entry which is preliminary data.</text>
</comment>
<evidence type="ECO:0000313" key="1">
    <source>
        <dbReference type="EMBL" id="PNL61594.1"/>
    </source>
</evidence>
<evidence type="ECO:0008006" key="3">
    <source>
        <dbReference type="Google" id="ProtNLM"/>
    </source>
</evidence>
<reference evidence="1" key="1">
    <citation type="submission" date="2017-12" db="EMBL/GenBank/DDBJ databases">
        <title>FDA dAtabase for Regulatory Grade micrObial Sequences (FDA-ARGOS): Supporting development and validation of Infectious Disease Dx tests.</title>
        <authorList>
            <person name="Kerrigan L."/>
            <person name="Tallon L.J."/>
            <person name="Sadzewicz L."/>
            <person name="Sengamalay N."/>
            <person name="Ott S."/>
            <person name="Godinez A."/>
            <person name="Nagaraj S."/>
            <person name="Vavikolanu K."/>
            <person name="Vyas G."/>
            <person name="Nadendla S."/>
            <person name="Aluvathingal J."/>
            <person name="Sichtig H."/>
        </authorList>
    </citation>
    <scope>NUCLEOTIDE SEQUENCE [LARGE SCALE GENOMIC DNA]</scope>
    <source>
        <strain evidence="1">FDAARGOS_200</strain>
    </source>
</reference>
<dbReference type="RefSeq" id="WP_019232101.1">
    <property type="nucleotide sequence ID" value="NZ_CAAAHR010000007.1"/>
</dbReference>
<protein>
    <recommendedName>
        <fullName evidence="3">Peptidase C58 YopT-type domain-containing protein</fullName>
    </recommendedName>
</protein>
<evidence type="ECO:0000313" key="2">
    <source>
        <dbReference type="Proteomes" id="UP000192511"/>
    </source>
</evidence>